<keyword evidence="2" id="KW-1185">Reference proteome</keyword>
<dbReference type="AlphaFoldDB" id="A0A9D4Z5W3"/>
<protein>
    <submittedName>
        <fullName evidence="1">Uncharacterized protein</fullName>
    </submittedName>
</protein>
<name>A0A9D4Z5W3_ADICA</name>
<dbReference type="Proteomes" id="UP000886520">
    <property type="component" value="Chromosome 22"/>
</dbReference>
<dbReference type="EMBL" id="JABFUD020000022">
    <property type="protein sequence ID" value="KAI5062484.1"/>
    <property type="molecule type" value="Genomic_DNA"/>
</dbReference>
<gene>
    <name evidence="1" type="ORF">GOP47_0023023</name>
</gene>
<comment type="caution">
    <text evidence="1">The sequence shown here is derived from an EMBL/GenBank/DDBJ whole genome shotgun (WGS) entry which is preliminary data.</text>
</comment>
<organism evidence="1 2">
    <name type="scientific">Adiantum capillus-veneris</name>
    <name type="common">Maidenhair fern</name>
    <dbReference type="NCBI Taxonomy" id="13818"/>
    <lineage>
        <taxon>Eukaryota</taxon>
        <taxon>Viridiplantae</taxon>
        <taxon>Streptophyta</taxon>
        <taxon>Embryophyta</taxon>
        <taxon>Tracheophyta</taxon>
        <taxon>Polypodiopsida</taxon>
        <taxon>Polypodiidae</taxon>
        <taxon>Polypodiales</taxon>
        <taxon>Pteridineae</taxon>
        <taxon>Pteridaceae</taxon>
        <taxon>Vittarioideae</taxon>
        <taxon>Adiantum</taxon>
    </lineage>
</organism>
<evidence type="ECO:0000313" key="2">
    <source>
        <dbReference type="Proteomes" id="UP000886520"/>
    </source>
</evidence>
<evidence type="ECO:0000313" key="1">
    <source>
        <dbReference type="EMBL" id="KAI5062484.1"/>
    </source>
</evidence>
<proteinExistence type="predicted"/>
<accession>A0A9D4Z5W3</accession>
<sequence length="81" mass="9238">MLLSWLIGERYRGETHRCWLIKSCGSQQRTPRKAWTCFLIVAIANCGGGFEAFFSVHLAFTFFQAVLAIQQRETLQLLDGV</sequence>
<reference evidence="1" key="1">
    <citation type="submission" date="2021-01" db="EMBL/GenBank/DDBJ databases">
        <title>Adiantum capillus-veneris genome.</title>
        <authorList>
            <person name="Fang Y."/>
            <person name="Liao Q."/>
        </authorList>
    </citation>
    <scope>NUCLEOTIDE SEQUENCE</scope>
    <source>
        <strain evidence="1">H3</strain>
        <tissue evidence="1">Leaf</tissue>
    </source>
</reference>